<dbReference type="EMBL" id="CAEZSY010000115">
    <property type="protein sequence ID" value="CAB4558538.1"/>
    <property type="molecule type" value="Genomic_DNA"/>
</dbReference>
<dbReference type="PANTHER" id="PTHR34580:SF1">
    <property type="entry name" value="PROTEIN PAFC"/>
    <property type="match status" value="1"/>
</dbReference>
<organism evidence="3">
    <name type="scientific">freshwater metagenome</name>
    <dbReference type="NCBI Taxonomy" id="449393"/>
    <lineage>
        <taxon>unclassified sequences</taxon>
        <taxon>metagenomes</taxon>
        <taxon>ecological metagenomes</taxon>
    </lineage>
</organism>
<sequence length="306" mass="34281">MADSAITRAVRALDLIPYILENPGNSVEQLANKFETSSKQIISDLEVIFMCGLPGYTPYELIDLSFEDGIVTVVDAQVLDKPRKFTETEAVIVSLGLQLLSNLAENIESKDRISKLIEKLSSKFKATSQIELSLSNKPTHYDAVIHAITAKSNIEFSYKSLSKDEFTNRTVSPIRIYTSGGVYYLSAFDQNNNGLRVFRIDLMSDIQLISGVYKTGESPIFIQTIEFEIESTNELFLEKYSSIFNEVTKTKTGFNAKGLVSNREWLFRLLLSNRAEVTVIKPQDLADDLIDRAGKIVDLYADSSNN</sequence>
<evidence type="ECO:0000313" key="3">
    <source>
        <dbReference type="EMBL" id="CAB4558538.1"/>
    </source>
</evidence>
<dbReference type="PROSITE" id="PS52050">
    <property type="entry name" value="WYL"/>
    <property type="match status" value="1"/>
</dbReference>
<reference evidence="3" key="1">
    <citation type="submission" date="2020-05" db="EMBL/GenBank/DDBJ databases">
        <authorList>
            <person name="Chiriac C."/>
            <person name="Salcher M."/>
            <person name="Ghai R."/>
            <person name="Kavagutti S V."/>
        </authorList>
    </citation>
    <scope>NUCLEOTIDE SEQUENCE</scope>
</reference>
<feature type="domain" description="WYL" evidence="1">
    <location>
        <begin position="140"/>
        <end position="207"/>
    </location>
</feature>
<dbReference type="InterPro" id="IPR028349">
    <property type="entry name" value="PafC-like"/>
</dbReference>
<accession>A0A6J6DAA5</accession>
<evidence type="ECO:0000259" key="2">
    <source>
        <dbReference type="Pfam" id="PF19187"/>
    </source>
</evidence>
<dbReference type="InterPro" id="IPR051534">
    <property type="entry name" value="CBASS_pafABC_assoc_protein"/>
</dbReference>
<dbReference type="InterPro" id="IPR026881">
    <property type="entry name" value="WYL_dom"/>
</dbReference>
<dbReference type="Pfam" id="PF19187">
    <property type="entry name" value="HTH_PafC"/>
    <property type="match status" value="1"/>
</dbReference>
<dbReference type="Pfam" id="PF13280">
    <property type="entry name" value="WYL"/>
    <property type="match status" value="1"/>
</dbReference>
<dbReference type="InterPro" id="IPR043839">
    <property type="entry name" value="PafC_HTH"/>
</dbReference>
<feature type="domain" description="PafC HTH" evidence="2">
    <location>
        <begin position="9"/>
        <end position="121"/>
    </location>
</feature>
<dbReference type="PIRSF" id="PIRSF016838">
    <property type="entry name" value="PafC"/>
    <property type="match status" value="1"/>
</dbReference>
<protein>
    <submittedName>
        <fullName evidence="3">Unannotated protein</fullName>
    </submittedName>
</protein>
<dbReference type="PANTHER" id="PTHR34580">
    <property type="match status" value="1"/>
</dbReference>
<proteinExistence type="predicted"/>
<name>A0A6J6DAA5_9ZZZZ</name>
<dbReference type="AlphaFoldDB" id="A0A6J6DAA5"/>
<gene>
    <name evidence="3" type="ORF">UFOPK1509_00750</name>
</gene>
<evidence type="ECO:0000259" key="1">
    <source>
        <dbReference type="Pfam" id="PF13280"/>
    </source>
</evidence>